<dbReference type="EMBL" id="MSZU01000093">
    <property type="protein sequence ID" value="OMP84415.1"/>
    <property type="molecule type" value="Genomic_DNA"/>
</dbReference>
<feature type="region of interest" description="Disordered" evidence="12">
    <location>
        <begin position="74"/>
        <end position="93"/>
    </location>
</feature>
<evidence type="ECO:0000256" key="3">
    <source>
        <dbReference type="ARBA" id="ARBA00022525"/>
    </source>
</evidence>
<keyword evidence="6" id="KW-0325">Glycoprotein</keyword>
<dbReference type="Proteomes" id="UP000190776">
    <property type="component" value="Unassembled WGS sequence"/>
</dbReference>
<evidence type="ECO:0000313" key="15">
    <source>
        <dbReference type="EMBL" id="OMP84415.1"/>
    </source>
</evidence>
<keyword evidence="7 11" id="KW-0456">Lyase</keyword>
<dbReference type="STRING" id="420778.A0A1S8BA99"/>
<dbReference type="GO" id="GO:0030570">
    <property type="term" value="F:pectate lyase activity"/>
    <property type="evidence" value="ECO:0007669"/>
    <property type="project" value="InterPro"/>
</dbReference>
<keyword evidence="4 13" id="KW-0732">Signal</keyword>
<dbReference type="GO" id="GO:0000272">
    <property type="term" value="P:polysaccharide catabolic process"/>
    <property type="evidence" value="ECO:0007669"/>
    <property type="project" value="UniProtKB-KW"/>
</dbReference>
<evidence type="ECO:0000256" key="7">
    <source>
        <dbReference type="ARBA" id="ARBA00023239"/>
    </source>
</evidence>
<dbReference type="PANTHER" id="PTHR31683:SF67">
    <property type="entry name" value="PECTIN LYASE F-RELATED"/>
    <property type="match status" value="1"/>
</dbReference>
<accession>A0A1S8BA99</accession>
<dbReference type="AlphaFoldDB" id="A0A1S8BA99"/>
<dbReference type="SMART" id="SM00236">
    <property type="entry name" value="fCBD"/>
    <property type="match status" value="1"/>
</dbReference>
<dbReference type="SUPFAM" id="SSF51126">
    <property type="entry name" value="Pectin lyase-like"/>
    <property type="match status" value="1"/>
</dbReference>
<comment type="catalytic activity">
    <reaction evidence="8">
        <text>Eliminative cleavage of (1-&gt;4)-alpha-D-galacturonan methyl ester to give oligosaccharides with 4-deoxy-6-O-methyl-alpha-D-galact-4-enuronosyl groups at their non-reducing ends.</text>
        <dbReference type="EC" id="4.2.2.10"/>
    </reaction>
</comment>
<keyword evidence="5" id="KW-1015">Disulfide bond</keyword>
<gene>
    <name evidence="15" type="ORF">BK809_0000196</name>
</gene>
<feature type="domain" description="CBM1" evidence="14">
    <location>
        <begin position="458"/>
        <end position="496"/>
    </location>
</feature>
<protein>
    <recommendedName>
        <fullName evidence="10">pectin lyase</fullName>
        <ecNumber evidence="10">4.2.2.10</ecNumber>
    </recommendedName>
</protein>
<dbReference type="PROSITE" id="PS51164">
    <property type="entry name" value="CBM1_2"/>
    <property type="match status" value="1"/>
</dbReference>
<comment type="similarity">
    <text evidence="2 11">Belongs to the polysaccharide lyase 1 family.</text>
</comment>
<dbReference type="InterPro" id="IPR011050">
    <property type="entry name" value="Pectin_lyase_fold/virulence"/>
</dbReference>
<dbReference type="Pfam" id="PF00544">
    <property type="entry name" value="Pectate_lyase_4"/>
    <property type="match status" value="1"/>
</dbReference>
<evidence type="ECO:0000256" key="13">
    <source>
        <dbReference type="SAM" id="SignalP"/>
    </source>
</evidence>
<keyword evidence="11" id="KW-0119">Carbohydrate metabolism</keyword>
<dbReference type="InterPro" id="IPR035971">
    <property type="entry name" value="CBD_sf"/>
</dbReference>
<comment type="caution">
    <text evidence="15">The sequence shown here is derived from an EMBL/GenBank/DDBJ whole genome shotgun (WGS) entry which is preliminary data.</text>
</comment>
<evidence type="ECO:0000256" key="2">
    <source>
        <dbReference type="ARBA" id="ARBA00010980"/>
    </source>
</evidence>
<comment type="subcellular location">
    <subcellularLocation>
        <location evidence="1 11">Secreted</location>
    </subcellularLocation>
</comment>
<evidence type="ECO:0000313" key="16">
    <source>
        <dbReference type="Proteomes" id="UP000190776"/>
    </source>
</evidence>
<dbReference type="PANTHER" id="PTHR31683">
    <property type="entry name" value="PECTATE LYASE 18-RELATED"/>
    <property type="match status" value="1"/>
</dbReference>
<dbReference type="OrthoDB" id="1637350at2759"/>
<dbReference type="Pfam" id="PF00734">
    <property type="entry name" value="CBM_1"/>
    <property type="match status" value="1"/>
</dbReference>
<dbReference type="InterPro" id="IPR045032">
    <property type="entry name" value="PEL"/>
</dbReference>
<dbReference type="GO" id="GO:0047490">
    <property type="term" value="F:pectin lyase activity"/>
    <property type="evidence" value="ECO:0007669"/>
    <property type="project" value="UniProtKB-EC"/>
</dbReference>
<dbReference type="GO" id="GO:0005576">
    <property type="term" value="C:extracellular region"/>
    <property type="evidence" value="ECO:0007669"/>
    <property type="project" value="UniProtKB-SubCell"/>
</dbReference>
<organism evidence="15 16">
    <name type="scientific">Diplodia seriata</name>
    <dbReference type="NCBI Taxonomy" id="420778"/>
    <lineage>
        <taxon>Eukaryota</taxon>
        <taxon>Fungi</taxon>
        <taxon>Dikarya</taxon>
        <taxon>Ascomycota</taxon>
        <taxon>Pezizomycotina</taxon>
        <taxon>Dothideomycetes</taxon>
        <taxon>Dothideomycetes incertae sedis</taxon>
        <taxon>Botryosphaeriales</taxon>
        <taxon>Botryosphaeriaceae</taxon>
        <taxon>Diplodia</taxon>
    </lineage>
</organism>
<evidence type="ECO:0000256" key="9">
    <source>
        <dbReference type="ARBA" id="ARBA00037631"/>
    </source>
</evidence>
<dbReference type="SMART" id="SM00656">
    <property type="entry name" value="Amb_all"/>
    <property type="match status" value="1"/>
</dbReference>
<comment type="function">
    <text evidence="9">Pectinolytic enzymes consist of four classes of enzymes: pectin lyase, polygalacturonase, pectin methylesterase and rhamnogalacturonase. Among pectinolytic enzymes, pectin lyase is the most important in depolymerization of pectin, since it cleaves internal glycosidic bonds of highly methylated pectins.</text>
</comment>
<dbReference type="Gene3D" id="2.160.20.10">
    <property type="entry name" value="Single-stranded right-handed beta-helix, Pectin lyase-like"/>
    <property type="match status" value="1"/>
</dbReference>
<sequence>MLRSTLIATACLAALATAQTNVVGSAVGFAAGVTGGGDATPAVPADIDELMSWLTDDEPRVILLDKEYDFTGSEGTTTEDGCRPDSNTCGSSGQDALDGPNWCSASYPTVSVTYDVAATNPIDVKSNKSIVGVGDAGVIRGKGFRFVSGAQNIIFQNVHVTELNPQYIWGGDAFQMSGSDLIWLDHVRISLVGRQMLVTGYESAGRVTVSNSELDGRTSWSASCNGEHYWTMLLLGDGDKITFANNYVHDTSGRSPKVGDKVTLHAVNNYFQTNDGHNFDVEDGAQILIEGNVFEDCKTPMTEAALAVTGGLFTVPDSTAAAQCSAAMGRECQVNLLTGSGDFGDFTDTTVVDAVGGADSIWEAIAASEVAAAVKAGAGIGKLSDSSSTSSASTSTSSAASEKVAAAEDEVSSSSSAVAAATPVATSSAAAVETTAAAAAAVASSSASSSSSSSSSGSAVARWGQCGGQSWTGATSCESGYTCTVQNDCEYYRNGVK</sequence>
<feature type="signal peptide" evidence="13">
    <location>
        <begin position="1"/>
        <end position="18"/>
    </location>
</feature>
<evidence type="ECO:0000256" key="1">
    <source>
        <dbReference type="ARBA" id="ARBA00004613"/>
    </source>
</evidence>
<dbReference type="SUPFAM" id="SSF57180">
    <property type="entry name" value="Cellulose-binding domain"/>
    <property type="match status" value="1"/>
</dbReference>
<evidence type="ECO:0000256" key="10">
    <source>
        <dbReference type="ARBA" id="ARBA00039082"/>
    </source>
</evidence>
<evidence type="ECO:0000256" key="8">
    <source>
        <dbReference type="ARBA" id="ARBA00036818"/>
    </source>
</evidence>
<dbReference type="InterPro" id="IPR000254">
    <property type="entry name" value="CBD"/>
</dbReference>
<evidence type="ECO:0000256" key="12">
    <source>
        <dbReference type="SAM" id="MobiDB-lite"/>
    </source>
</evidence>
<keyword evidence="3 11" id="KW-0964">Secreted</keyword>
<evidence type="ECO:0000256" key="6">
    <source>
        <dbReference type="ARBA" id="ARBA00023180"/>
    </source>
</evidence>
<proteinExistence type="inferred from homology"/>
<dbReference type="InterPro" id="IPR012334">
    <property type="entry name" value="Pectin_lyas_fold"/>
</dbReference>
<name>A0A1S8BA99_9PEZI</name>
<dbReference type="EC" id="4.2.2.10" evidence="10"/>
<dbReference type="FunFam" id="2.160.20.10:FF:000003">
    <property type="entry name" value="Pectin lyase F"/>
    <property type="match status" value="1"/>
</dbReference>
<dbReference type="GO" id="GO:0030248">
    <property type="term" value="F:cellulose binding"/>
    <property type="evidence" value="ECO:0007669"/>
    <property type="project" value="InterPro"/>
</dbReference>
<feature type="chain" id="PRO_5011961386" description="pectin lyase" evidence="13">
    <location>
        <begin position="19"/>
        <end position="497"/>
    </location>
</feature>
<dbReference type="InterPro" id="IPR002022">
    <property type="entry name" value="Pec_lyase"/>
</dbReference>
<evidence type="ECO:0000259" key="14">
    <source>
        <dbReference type="PROSITE" id="PS51164"/>
    </source>
</evidence>
<evidence type="ECO:0000256" key="11">
    <source>
        <dbReference type="RuleBase" id="RU361173"/>
    </source>
</evidence>
<evidence type="ECO:0000256" key="4">
    <source>
        <dbReference type="ARBA" id="ARBA00022729"/>
    </source>
</evidence>
<evidence type="ECO:0000256" key="5">
    <source>
        <dbReference type="ARBA" id="ARBA00023157"/>
    </source>
</evidence>
<reference evidence="15 16" key="1">
    <citation type="submission" date="2017-01" db="EMBL/GenBank/DDBJ databases">
        <title>Draft genome sequence of Diplodia seriata F98.1, a fungal species involved in grapevine trunk diseases.</title>
        <authorList>
            <person name="Robert-Siegwald G."/>
            <person name="Vallet J."/>
            <person name="Abou-Mansour E."/>
            <person name="Xu J."/>
            <person name="Rey P."/>
            <person name="Bertsch C."/>
            <person name="Rego C."/>
            <person name="Larignon P."/>
            <person name="Fontaine F."/>
            <person name="Lebrun M.-H."/>
        </authorList>
    </citation>
    <scope>NUCLEOTIDE SEQUENCE [LARGE SCALE GENOMIC DNA]</scope>
    <source>
        <strain evidence="15 16">F98.1</strain>
    </source>
</reference>
<keyword evidence="11" id="KW-0624">Polysaccharide degradation</keyword>